<dbReference type="SMART" id="SM00320">
    <property type="entry name" value="WD40"/>
    <property type="match status" value="2"/>
</dbReference>
<dbReference type="InterPro" id="IPR011047">
    <property type="entry name" value="Quinoprotein_ADH-like_sf"/>
</dbReference>
<dbReference type="Gene3D" id="2.130.10.10">
    <property type="entry name" value="YVTN repeat-like/Quinoprotein amine dehydrogenase"/>
    <property type="match status" value="1"/>
</dbReference>
<evidence type="ECO:0000313" key="2">
    <source>
        <dbReference type="EMBL" id="BAU57962.1"/>
    </source>
</evidence>
<dbReference type="AlphaFoldDB" id="A0A0X8XAC0"/>
<dbReference type="SUPFAM" id="SSF51126">
    <property type="entry name" value="Pectin lyase-like"/>
    <property type="match status" value="1"/>
</dbReference>
<dbReference type="InterPro" id="IPR002372">
    <property type="entry name" value="PQQ_rpt_dom"/>
</dbReference>
<accession>A0A0X8XAC0</accession>
<dbReference type="PANTHER" id="PTHR34512">
    <property type="entry name" value="CELL SURFACE PROTEIN"/>
    <property type="match status" value="1"/>
</dbReference>
<dbReference type="EMBL" id="AP017372">
    <property type="protein sequence ID" value="BAU57962.1"/>
    <property type="molecule type" value="Genomic_DNA"/>
</dbReference>
<dbReference type="Proteomes" id="UP000218890">
    <property type="component" value="Chromosome"/>
</dbReference>
<feature type="domain" description="Pyrrolo-quinoline quinone repeat" evidence="1">
    <location>
        <begin position="133"/>
        <end position="254"/>
    </location>
</feature>
<dbReference type="InterPro" id="IPR011050">
    <property type="entry name" value="Pectin_lyase_fold/virulence"/>
</dbReference>
<dbReference type="InterPro" id="IPR018391">
    <property type="entry name" value="PQQ_b-propeller_rpt"/>
</dbReference>
<dbReference type="OrthoDB" id="5173551at2"/>
<reference evidence="2" key="1">
    <citation type="submission" date="2016-02" db="EMBL/GenBank/DDBJ databases">
        <title>Halorhodospira halochloris DSM-1059 complete genome, version 2.</title>
        <authorList>
            <person name="Tsukatani Y."/>
        </authorList>
    </citation>
    <scope>NUCLEOTIDE SEQUENCE</scope>
    <source>
        <strain evidence="2">DSM 1059</strain>
    </source>
</reference>
<organism evidence="2 3">
    <name type="scientific">Halorhodospira halochloris</name>
    <name type="common">Ectothiorhodospira halochloris</name>
    <dbReference type="NCBI Taxonomy" id="1052"/>
    <lineage>
        <taxon>Bacteria</taxon>
        <taxon>Pseudomonadati</taxon>
        <taxon>Pseudomonadota</taxon>
        <taxon>Gammaproteobacteria</taxon>
        <taxon>Chromatiales</taxon>
        <taxon>Ectothiorhodospiraceae</taxon>
        <taxon>Halorhodospira</taxon>
    </lineage>
</organism>
<protein>
    <recommendedName>
        <fullName evidence="1">Pyrrolo-quinoline quinone repeat domain-containing protein</fullName>
    </recommendedName>
</protein>
<dbReference type="SMART" id="SM00564">
    <property type="entry name" value="PQQ"/>
    <property type="match status" value="3"/>
</dbReference>
<sequence length="885" mass="94709">MANEDYWSTWWAEPPHSDTVRDLAIGQWGFLYSASDDGTVAAFDRETGERIGTWDEVDLGSLRAVSVTSDYHVYIGGTAGTLLRTGKPDEIVEGEDDAEGLDNISTEFGDGSGINALAINYESPDRLFAVGYDGYVRAYSPNLEKQHWEKQVHESGEGGDAGRGAVAVELAEDGETLFSAGHNGGTVLAQDPGDGEILWEVSLEDEGAGKLMDLALAGDRVVAVGAEGGIFELDVDTGEVLHTLLDEDDEIAPIGAIDAHPDLSSGEGSLEHYTTSESAVLIEDHEESVSSFWAMGDGHIQHIDAPPELIPEILGADHPTNIYHVSDEDELRAALADADGLAEDALKIWIDGEITVSESLTYDLDVDLKIQAVGSEAALLGDGSGRLLDVTGAPEKVEIDGVDLRDGSADHGGGGAIRAGSTGELHLYGLNIENNEAMSGYGGAVQARSVIAEQVHFNDNEAVAGGAIHQNGWSNQSLELHEVVFEGNEAITRGGAIKTRRADLNFENVLAYAGNDIGNDAGIEGDFLYERLAGHTHGGDISGDSLGDGARQAEYKKILDVSDGSDLIDADYWDPENIEVLDFRGEESTLTVTVDHYNKLYSLVSGENATIELGGYDGDQVEVEVVADDHTLDLDSNNFMIHADDVNQLGWGNFEGVSGDSVLMDCSENRSLTIDGYNEDWDGVSIQSPDETIFSLIVSTDAVPYEGGSNTTVLLFNGDDSDIGAPITFDFGDHSEAFGLSLLGYEDDDKFEDMIVEGFEENDYNSILDLANLVYHSDINRVDSVGTVEDDAGQDWLVLYESPDGNEWLAIALEGDKLDLTNVTYGATEGDFSGDIDALGEIDMSADGKGSLVGNVNSGSIELVGVDYDKLTEDDFFLGNYTYTI</sequence>
<gene>
    <name evidence="2" type="ORF">HH1059_12570</name>
</gene>
<dbReference type="InterPro" id="IPR015943">
    <property type="entry name" value="WD40/YVTN_repeat-like_dom_sf"/>
</dbReference>
<dbReference type="PANTHER" id="PTHR34512:SF30">
    <property type="entry name" value="OUTER MEMBRANE PROTEIN ASSEMBLY FACTOR BAMB"/>
    <property type="match status" value="1"/>
</dbReference>
<dbReference type="InterPro" id="IPR001680">
    <property type="entry name" value="WD40_rpt"/>
</dbReference>
<name>A0A0X8XAC0_HALHR</name>
<dbReference type="SUPFAM" id="SSF50998">
    <property type="entry name" value="Quinoprotein alcohol dehydrogenase-like"/>
    <property type="match status" value="1"/>
</dbReference>
<evidence type="ECO:0000259" key="1">
    <source>
        <dbReference type="Pfam" id="PF13360"/>
    </source>
</evidence>
<proteinExistence type="predicted"/>
<dbReference type="Pfam" id="PF13360">
    <property type="entry name" value="PQQ_2"/>
    <property type="match status" value="1"/>
</dbReference>
<keyword evidence="3" id="KW-1185">Reference proteome</keyword>
<evidence type="ECO:0000313" key="3">
    <source>
        <dbReference type="Proteomes" id="UP000218890"/>
    </source>
</evidence>
<dbReference type="RefSeq" id="WP_096409317.1">
    <property type="nucleotide sequence ID" value="NZ_AP017372.2"/>
</dbReference>
<dbReference type="KEGG" id="hhk:HH1059_12570"/>